<protein>
    <submittedName>
        <fullName evidence="4">Sortase</fullName>
    </submittedName>
</protein>
<dbReference type="SUPFAM" id="SSF63817">
    <property type="entry name" value="Sortase"/>
    <property type="match status" value="1"/>
</dbReference>
<dbReference type="AlphaFoldDB" id="A0A9D1GAY5"/>
<evidence type="ECO:0000256" key="1">
    <source>
        <dbReference type="ARBA" id="ARBA00022801"/>
    </source>
</evidence>
<keyword evidence="1" id="KW-0378">Hydrolase</keyword>
<evidence type="ECO:0000313" key="4">
    <source>
        <dbReference type="EMBL" id="HIT37192.1"/>
    </source>
</evidence>
<organism evidence="4 5">
    <name type="scientific">Candidatus Onthousia faecipullorum</name>
    <dbReference type="NCBI Taxonomy" id="2840887"/>
    <lineage>
        <taxon>Bacteria</taxon>
        <taxon>Bacillati</taxon>
        <taxon>Bacillota</taxon>
        <taxon>Bacilli</taxon>
        <taxon>Candidatus Onthousia</taxon>
    </lineage>
</organism>
<feature type="active site" description="Proton donor/acceptor" evidence="2">
    <location>
        <position position="138"/>
    </location>
</feature>
<dbReference type="NCBIfam" id="TIGR01076">
    <property type="entry name" value="sortase_fam"/>
    <property type="match status" value="1"/>
</dbReference>
<evidence type="ECO:0000256" key="2">
    <source>
        <dbReference type="PIRSR" id="PIRSR605754-1"/>
    </source>
</evidence>
<feature type="active site" description="Acyl-thioester intermediate" evidence="2">
    <location>
        <position position="200"/>
    </location>
</feature>
<evidence type="ECO:0000313" key="5">
    <source>
        <dbReference type="Proteomes" id="UP000886833"/>
    </source>
</evidence>
<dbReference type="EMBL" id="DVKQ01000019">
    <property type="protein sequence ID" value="HIT37192.1"/>
    <property type="molecule type" value="Genomic_DNA"/>
</dbReference>
<dbReference type="CDD" id="cd00004">
    <property type="entry name" value="Sortase"/>
    <property type="match status" value="1"/>
</dbReference>
<reference evidence="4" key="1">
    <citation type="submission" date="2020-10" db="EMBL/GenBank/DDBJ databases">
        <authorList>
            <person name="Gilroy R."/>
        </authorList>
    </citation>
    <scope>NUCLEOTIDE SEQUENCE</scope>
    <source>
        <strain evidence="4">CHK195-26880</strain>
    </source>
</reference>
<comment type="caution">
    <text evidence="4">The sequence shown here is derived from an EMBL/GenBank/DDBJ whole genome shotgun (WGS) entry which is preliminary data.</text>
</comment>
<proteinExistence type="predicted"/>
<dbReference type="Pfam" id="PF04203">
    <property type="entry name" value="Sortase"/>
    <property type="match status" value="1"/>
</dbReference>
<accession>A0A9D1GAY5</accession>
<dbReference type="InterPro" id="IPR023365">
    <property type="entry name" value="Sortase_dom-sf"/>
</dbReference>
<keyword evidence="3" id="KW-1133">Transmembrane helix</keyword>
<evidence type="ECO:0000256" key="3">
    <source>
        <dbReference type="SAM" id="Phobius"/>
    </source>
</evidence>
<keyword evidence="3" id="KW-0812">Transmembrane</keyword>
<dbReference type="InterPro" id="IPR005754">
    <property type="entry name" value="Sortase"/>
</dbReference>
<dbReference type="GO" id="GO:0016787">
    <property type="term" value="F:hydrolase activity"/>
    <property type="evidence" value="ECO:0007669"/>
    <property type="project" value="UniProtKB-KW"/>
</dbReference>
<feature type="transmembrane region" description="Helical" evidence="3">
    <location>
        <begin position="12"/>
        <end position="35"/>
    </location>
</feature>
<name>A0A9D1GAY5_9FIRM</name>
<dbReference type="Proteomes" id="UP000886833">
    <property type="component" value="Unassembled WGS sequence"/>
</dbReference>
<keyword evidence="3" id="KW-0472">Membrane</keyword>
<reference evidence="4" key="2">
    <citation type="journal article" date="2021" name="PeerJ">
        <title>Extensive microbial diversity within the chicken gut microbiome revealed by metagenomics and culture.</title>
        <authorList>
            <person name="Gilroy R."/>
            <person name="Ravi A."/>
            <person name="Getino M."/>
            <person name="Pursley I."/>
            <person name="Horton D.L."/>
            <person name="Alikhan N.F."/>
            <person name="Baker D."/>
            <person name="Gharbi K."/>
            <person name="Hall N."/>
            <person name="Watson M."/>
            <person name="Adriaenssens E.M."/>
            <person name="Foster-Nyarko E."/>
            <person name="Jarju S."/>
            <person name="Secka A."/>
            <person name="Antonio M."/>
            <person name="Oren A."/>
            <person name="Chaudhuri R.R."/>
            <person name="La Ragione R."/>
            <person name="Hildebrand F."/>
            <person name="Pallen M.J."/>
        </authorList>
    </citation>
    <scope>NUCLEOTIDE SEQUENCE</scope>
    <source>
        <strain evidence="4">CHK195-26880</strain>
    </source>
</reference>
<gene>
    <name evidence="4" type="ORF">IAB59_01765</name>
</gene>
<sequence>MVRNKKLNNKKRISPSTVALIGAFVITIGGFFSFYNFINDKKLLAYDYMNEQIYNENETEVYSVNTIEVMTDEENVTEEQNYQDIESYIGYLEISKISFRRGFYNINSSLNNVDANIEIIKGSDMPDVTNGNLIIAGHSGTGWNSFFRNLYKLEIGDEAIVTYAGLNYRYKITNIYKEQNTGTVSIKRNYDKTTLTLITCTKDDSSTQTIYIAELSSIE</sequence>
<dbReference type="Gene3D" id="2.40.260.10">
    <property type="entry name" value="Sortase"/>
    <property type="match status" value="1"/>
</dbReference>